<protein>
    <submittedName>
        <fullName evidence="1 2">Uncharacterized protein</fullName>
    </submittedName>
</protein>
<dbReference type="PaxDb" id="3880-AES65117"/>
<dbReference type="AlphaFoldDB" id="G7IND4"/>
<accession>G7IND4</accession>
<dbReference type="EnsemblPlants" id="AES65117">
    <property type="protein sequence ID" value="AES65117"/>
    <property type="gene ID" value="MTR_2g035600"/>
</dbReference>
<proteinExistence type="predicted"/>
<reference evidence="2" key="3">
    <citation type="submission" date="2015-04" db="UniProtKB">
        <authorList>
            <consortium name="EnsemblPlants"/>
        </authorList>
    </citation>
    <scope>IDENTIFICATION</scope>
    <source>
        <strain evidence="2">cv. Jemalong A17</strain>
    </source>
</reference>
<dbReference type="Proteomes" id="UP000002051">
    <property type="component" value="Chromosome 2"/>
</dbReference>
<evidence type="ECO:0000313" key="1">
    <source>
        <dbReference type="EMBL" id="AES65117.1"/>
    </source>
</evidence>
<reference evidence="1 3" key="1">
    <citation type="journal article" date="2011" name="Nature">
        <title>The Medicago genome provides insight into the evolution of rhizobial symbioses.</title>
        <authorList>
            <person name="Young N.D."/>
            <person name="Debelle F."/>
            <person name="Oldroyd G.E."/>
            <person name="Geurts R."/>
            <person name="Cannon S.B."/>
            <person name="Udvardi M.K."/>
            <person name="Benedito V.A."/>
            <person name="Mayer K.F."/>
            <person name="Gouzy J."/>
            <person name="Schoof H."/>
            <person name="Van de Peer Y."/>
            <person name="Proost S."/>
            <person name="Cook D.R."/>
            <person name="Meyers B.C."/>
            <person name="Spannagl M."/>
            <person name="Cheung F."/>
            <person name="De Mita S."/>
            <person name="Krishnakumar V."/>
            <person name="Gundlach H."/>
            <person name="Zhou S."/>
            <person name="Mudge J."/>
            <person name="Bharti A.K."/>
            <person name="Murray J.D."/>
            <person name="Naoumkina M.A."/>
            <person name="Rosen B."/>
            <person name="Silverstein K.A."/>
            <person name="Tang H."/>
            <person name="Rombauts S."/>
            <person name="Zhao P.X."/>
            <person name="Zhou P."/>
            <person name="Barbe V."/>
            <person name="Bardou P."/>
            <person name="Bechner M."/>
            <person name="Bellec A."/>
            <person name="Berger A."/>
            <person name="Berges H."/>
            <person name="Bidwell S."/>
            <person name="Bisseling T."/>
            <person name="Choisne N."/>
            <person name="Couloux A."/>
            <person name="Denny R."/>
            <person name="Deshpande S."/>
            <person name="Dai X."/>
            <person name="Doyle J.J."/>
            <person name="Dudez A.M."/>
            <person name="Farmer A.D."/>
            <person name="Fouteau S."/>
            <person name="Franken C."/>
            <person name="Gibelin C."/>
            <person name="Gish J."/>
            <person name="Goldstein S."/>
            <person name="Gonzalez A.J."/>
            <person name="Green P.J."/>
            <person name="Hallab A."/>
            <person name="Hartog M."/>
            <person name="Hua A."/>
            <person name="Humphray S.J."/>
            <person name="Jeong D.H."/>
            <person name="Jing Y."/>
            <person name="Jocker A."/>
            <person name="Kenton S.M."/>
            <person name="Kim D.J."/>
            <person name="Klee K."/>
            <person name="Lai H."/>
            <person name="Lang C."/>
            <person name="Lin S."/>
            <person name="Macmil S.L."/>
            <person name="Magdelenat G."/>
            <person name="Matthews L."/>
            <person name="McCorrison J."/>
            <person name="Monaghan E.L."/>
            <person name="Mun J.H."/>
            <person name="Najar F.Z."/>
            <person name="Nicholson C."/>
            <person name="Noirot C."/>
            <person name="O'Bleness M."/>
            <person name="Paule C.R."/>
            <person name="Poulain J."/>
            <person name="Prion F."/>
            <person name="Qin B."/>
            <person name="Qu C."/>
            <person name="Retzel E.F."/>
            <person name="Riddle C."/>
            <person name="Sallet E."/>
            <person name="Samain S."/>
            <person name="Samson N."/>
            <person name="Sanders I."/>
            <person name="Saurat O."/>
            <person name="Scarpelli C."/>
            <person name="Schiex T."/>
            <person name="Segurens B."/>
            <person name="Severin A.J."/>
            <person name="Sherrier D.J."/>
            <person name="Shi R."/>
            <person name="Sims S."/>
            <person name="Singer S.R."/>
            <person name="Sinharoy S."/>
            <person name="Sterck L."/>
            <person name="Viollet A."/>
            <person name="Wang B.B."/>
            <person name="Wang K."/>
            <person name="Wang M."/>
            <person name="Wang X."/>
            <person name="Warfsmann J."/>
            <person name="Weissenbach J."/>
            <person name="White D.D."/>
            <person name="White J.D."/>
            <person name="Wiley G.B."/>
            <person name="Wincker P."/>
            <person name="Xing Y."/>
            <person name="Yang L."/>
            <person name="Yao Z."/>
            <person name="Ying F."/>
            <person name="Zhai J."/>
            <person name="Zhou L."/>
            <person name="Zuber A."/>
            <person name="Denarie J."/>
            <person name="Dixon R.A."/>
            <person name="May G.D."/>
            <person name="Schwartz D.C."/>
            <person name="Rogers J."/>
            <person name="Quetier F."/>
            <person name="Town C.D."/>
            <person name="Roe B.A."/>
        </authorList>
    </citation>
    <scope>NUCLEOTIDE SEQUENCE [LARGE SCALE GENOMIC DNA]</scope>
    <source>
        <strain evidence="1">A17</strain>
        <strain evidence="2 3">cv. Jemalong A17</strain>
    </source>
</reference>
<gene>
    <name evidence="1" type="ordered locus">MTR_2g035600</name>
</gene>
<keyword evidence="3" id="KW-1185">Reference proteome</keyword>
<name>G7IND4_MEDTR</name>
<dbReference type="EMBL" id="CM001218">
    <property type="protein sequence ID" value="AES65117.1"/>
    <property type="molecule type" value="Genomic_DNA"/>
</dbReference>
<organism evidence="1 3">
    <name type="scientific">Medicago truncatula</name>
    <name type="common">Barrel medic</name>
    <name type="synonym">Medicago tribuloides</name>
    <dbReference type="NCBI Taxonomy" id="3880"/>
    <lineage>
        <taxon>Eukaryota</taxon>
        <taxon>Viridiplantae</taxon>
        <taxon>Streptophyta</taxon>
        <taxon>Embryophyta</taxon>
        <taxon>Tracheophyta</taxon>
        <taxon>Spermatophyta</taxon>
        <taxon>Magnoliopsida</taxon>
        <taxon>eudicotyledons</taxon>
        <taxon>Gunneridae</taxon>
        <taxon>Pentapetalae</taxon>
        <taxon>rosids</taxon>
        <taxon>fabids</taxon>
        <taxon>Fabales</taxon>
        <taxon>Fabaceae</taxon>
        <taxon>Papilionoideae</taxon>
        <taxon>50 kb inversion clade</taxon>
        <taxon>NPAAA clade</taxon>
        <taxon>Hologalegina</taxon>
        <taxon>IRL clade</taxon>
        <taxon>Trifolieae</taxon>
        <taxon>Medicago</taxon>
    </lineage>
</organism>
<reference evidence="1 3" key="2">
    <citation type="journal article" date="2014" name="BMC Genomics">
        <title>An improved genome release (version Mt4.0) for the model legume Medicago truncatula.</title>
        <authorList>
            <person name="Tang H."/>
            <person name="Krishnakumar V."/>
            <person name="Bidwell S."/>
            <person name="Rosen B."/>
            <person name="Chan A."/>
            <person name="Zhou S."/>
            <person name="Gentzbittel L."/>
            <person name="Childs K.L."/>
            <person name="Yandell M."/>
            <person name="Gundlach H."/>
            <person name="Mayer K.F."/>
            <person name="Schwartz D.C."/>
            <person name="Town C.D."/>
        </authorList>
    </citation>
    <scope>GENOME REANNOTATION</scope>
    <source>
        <strain evidence="2 3">cv. Jemalong A17</strain>
    </source>
</reference>
<evidence type="ECO:0000313" key="3">
    <source>
        <dbReference type="Proteomes" id="UP000002051"/>
    </source>
</evidence>
<sequence length="153" mass="17018">MESTPMNWEALDSLVIKFAKLENLIEYSSTHLLLIHFLPIPLTTHVSSFAKSSNQRVVFVWICFDYGSDGSGFRFGGSVCGSVVKRSMVLLGSLRLMNEKEGRIFMVLLGSLRDGEKIFWTRNKRGKKEGKALGILVISHLSGCKMGISCVKS</sequence>
<dbReference type="HOGENOM" id="CLU_1715954_0_0_1"/>
<evidence type="ECO:0000313" key="2">
    <source>
        <dbReference type="EnsemblPlants" id="AES65117"/>
    </source>
</evidence>